<sequence>MIDNEDLRLAVYWAFAETGLPPTVPELAERFDTDAHQVRVGLLDLHSQRHIVLDSDDRIVMAHPFASIPLGFAVMGESRLWWGGCAWDSFALPHLVPDEPEVLVSTRCPGCGSPHAWVVGREEPPPGDQVAHFLVPTSRLWDDVVHSCGNQRLFCGEHCVNAWLARTGDERGYVMDLPTLWRLARHWYEGRLDRGYTRREPVAAAEYFRAVGLKGPFWGL</sequence>
<keyword evidence="2" id="KW-1185">Reference proteome</keyword>
<dbReference type="Gene3D" id="3.30.450.410">
    <property type="match status" value="1"/>
</dbReference>
<gene>
    <name evidence="1" type="ORF">J4573_37930</name>
</gene>
<dbReference type="Pfam" id="PF03243">
    <property type="entry name" value="MerB"/>
    <property type="match status" value="1"/>
</dbReference>
<dbReference type="EMBL" id="JAGEOJ010000018">
    <property type="protein sequence ID" value="MBO2452922.1"/>
    <property type="molecule type" value="Genomic_DNA"/>
</dbReference>
<protein>
    <recommendedName>
        <fullName evidence="3">Alkylmercury lyase</fullName>
    </recommendedName>
</protein>
<dbReference type="AlphaFoldDB" id="A0A939PHF1"/>
<evidence type="ECO:0000313" key="1">
    <source>
        <dbReference type="EMBL" id="MBO2452922.1"/>
    </source>
</evidence>
<dbReference type="Proteomes" id="UP000669179">
    <property type="component" value="Unassembled WGS sequence"/>
</dbReference>
<reference evidence="1" key="1">
    <citation type="submission" date="2021-03" db="EMBL/GenBank/DDBJ databases">
        <authorList>
            <person name="Kanchanasin P."/>
            <person name="Saeng-In P."/>
            <person name="Phongsopitanun W."/>
            <person name="Yuki M."/>
            <person name="Kudo T."/>
            <person name="Ohkuma M."/>
            <person name="Tanasupawat S."/>
        </authorList>
    </citation>
    <scope>NUCLEOTIDE SEQUENCE</scope>
    <source>
        <strain evidence="1">GKU 128</strain>
    </source>
</reference>
<dbReference type="InterPro" id="IPR053717">
    <property type="entry name" value="MerB_lyase_sf"/>
</dbReference>
<dbReference type="InterPro" id="IPR004927">
    <property type="entry name" value="MerB"/>
</dbReference>
<name>A0A939PHF1_9ACTN</name>
<evidence type="ECO:0000313" key="2">
    <source>
        <dbReference type="Proteomes" id="UP000669179"/>
    </source>
</evidence>
<dbReference type="RefSeq" id="WP_208260948.1">
    <property type="nucleotide sequence ID" value="NZ_JAGEOJ010000018.1"/>
</dbReference>
<organism evidence="1 2">
    <name type="scientific">Actinomadura barringtoniae</name>
    <dbReference type="NCBI Taxonomy" id="1427535"/>
    <lineage>
        <taxon>Bacteria</taxon>
        <taxon>Bacillati</taxon>
        <taxon>Actinomycetota</taxon>
        <taxon>Actinomycetes</taxon>
        <taxon>Streptosporangiales</taxon>
        <taxon>Thermomonosporaceae</taxon>
        <taxon>Actinomadura</taxon>
    </lineage>
</organism>
<accession>A0A939PHF1</accession>
<evidence type="ECO:0008006" key="3">
    <source>
        <dbReference type="Google" id="ProtNLM"/>
    </source>
</evidence>
<dbReference type="GO" id="GO:0018836">
    <property type="term" value="F:alkylmercury lyase activity"/>
    <property type="evidence" value="ECO:0007669"/>
    <property type="project" value="InterPro"/>
</dbReference>
<dbReference type="SUPFAM" id="SSF160387">
    <property type="entry name" value="NosL/MerB-like"/>
    <property type="match status" value="1"/>
</dbReference>
<comment type="caution">
    <text evidence="1">The sequence shown here is derived from an EMBL/GenBank/DDBJ whole genome shotgun (WGS) entry which is preliminary data.</text>
</comment>
<proteinExistence type="predicted"/>